<sequence>MSTVANSRSESTKRARFSPESVDALINSLDRLRLNQPKAISQTTHVYEPLKSGSTATSHNDDASKQRFITSWKMQEHLYRRKDCPFPTLARGLFTATDDFSLQDAQDGGESGKKIRIVARGYDKFFNIGEVPWTEWDNLAKYSQAPYDLTYKSNGCLILVSAISETEILVTSKHSLGTTIVPKDIAHPSASVDSSSVQSVTLTQQKNPSPATSAPATTTFTTDSIDKAPIFDLSTKSGQKKAAKHAAKEAKKAEKANADRDRDLYNQTAKEEAEAKKQQLHTNGETDSAAPAHAEMGRRWLKHTLDKVGTTESELAKALWDRNLTAVTELCDDDFEEHVLPTPQHLTGLHLHGLNLNTPHFATLSPEEVKAFAEKWGFIPTQFERLNTLEEVKQYADEVAREGKWKGEAIEGFVVRTTVKEINSKSDDGEPPYPPGSPFFFKIKFEEPYLMYRQWREITRSLMPLLKENCPGRRSRGAFPWTQMGSKLKRPESAVYANWCAEMMVEEPRLFDNYDKGVVRVRERFLQWTEGPGKSKWQAARKHSEHKAPKDAAKKAIIVPIAVPGCGKTMIGVALGRLFGFAHTQNDDIKQKKTAATFMKNIVELLKKNDVVYCDRNNHLPKHHEELSDLAVNQSFEDHGVRRIALVWDIDSHPYNKALRITSERILLRGENHQSLRPDPADQMRHEAVIKMFMSDFVPPEGGLFDDTIKLGLENSLEQNLRIIADGLCAIMPQLHRPTDAEILKALEEAKSYKPSVKKELQGKETPPPRYYGLSIELDLKQYVGDALASHSSATSDIKMDAEQFLGHLVANGRIVARPHVTIVHEKTVQEESSAEPAQSVTMGSAQRLWATCEALRKMPSPALFEFDLTALLFNDRVMTLVVDHVRPHQMTNLSIKSSDGQEQDVVKEDKQHLLDVEKALCQDLKEVLHVTVGTREEGIAPYEARGLVEAWRRGDPGVKLVDLNGLSGIGRVMGMS</sequence>
<gene>
    <name evidence="1" type="ORF">QFC19_007850</name>
</gene>
<dbReference type="Proteomes" id="UP001241377">
    <property type="component" value="Unassembled WGS sequence"/>
</dbReference>
<organism evidence="1 2">
    <name type="scientific">Naganishia cerealis</name>
    <dbReference type="NCBI Taxonomy" id="610337"/>
    <lineage>
        <taxon>Eukaryota</taxon>
        <taxon>Fungi</taxon>
        <taxon>Dikarya</taxon>
        <taxon>Basidiomycota</taxon>
        <taxon>Agaricomycotina</taxon>
        <taxon>Tremellomycetes</taxon>
        <taxon>Filobasidiales</taxon>
        <taxon>Filobasidiaceae</taxon>
        <taxon>Naganishia</taxon>
    </lineage>
</organism>
<proteinExistence type="predicted"/>
<accession>A0ACC2V7T8</accession>
<comment type="caution">
    <text evidence="1">The sequence shown here is derived from an EMBL/GenBank/DDBJ whole genome shotgun (WGS) entry which is preliminary data.</text>
</comment>
<evidence type="ECO:0000313" key="2">
    <source>
        <dbReference type="Proteomes" id="UP001241377"/>
    </source>
</evidence>
<protein>
    <submittedName>
        <fullName evidence="1">Uncharacterized protein</fullName>
    </submittedName>
</protein>
<dbReference type="EMBL" id="JASBWR010000109">
    <property type="protein sequence ID" value="KAJ9094637.1"/>
    <property type="molecule type" value="Genomic_DNA"/>
</dbReference>
<name>A0ACC2V7T8_9TREE</name>
<reference evidence="1" key="1">
    <citation type="submission" date="2023-04" db="EMBL/GenBank/DDBJ databases">
        <title>Draft Genome sequencing of Naganishia species isolated from polar environments using Oxford Nanopore Technology.</title>
        <authorList>
            <person name="Leo P."/>
            <person name="Venkateswaran K."/>
        </authorList>
    </citation>
    <scope>NUCLEOTIDE SEQUENCE</scope>
    <source>
        <strain evidence="1">MNA-CCFEE 5261</strain>
    </source>
</reference>
<keyword evidence="2" id="KW-1185">Reference proteome</keyword>
<evidence type="ECO:0000313" key="1">
    <source>
        <dbReference type="EMBL" id="KAJ9094637.1"/>
    </source>
</evidence>